<name>A0A4R3V6M3_9BURK</name>
<comment type="caution">
    <text evidence="2">The sequence shown here is derived from an EMBL/GenBank/DDBJ whole genome shotgun (WGS) entry which is preliminary data.</text>
</comment>
<keyword evidence="3" id="KW-1185">Reference proteome</keyword>
<dbReference type="AlphaFoldDB" id="A0A4R3V6M3"/>
<accession>A0A4R3V6M3</accession>
<proteinExistence type="predicted"/>
<dbReference type="SUPFAM" id="SSF51004">
    <property type="entry name" value="C-terminal (heme d1) domain of cytochrome cd1-nitrite reductase"/>
    <property type="match status" value="1"/>
</dbReference>
<evidence type="ECO:0000313" key="3">
    <source>
        <dbReference type="Proteomes" id="UP000294692"/>
    </source>
</evidence>
<evidence type="ECO:0008006" key="4">
    <source>
        <dbReference type="Google" id="ProtNLM"/>
    </source>
</evidence>
<dbReference type="InterPro" id="IPR051200">
    <property type="entry name" value="Host-pathogen_enzymatic-act"/>
</dbReference>
<keyword evidence="1" id="KW-0732">Signal</keyword>
<feature type="signal peptide" evidence="1">
    <location>
        <begin position="1"/>
        <end position="25"/>
    </location>
</feature>
<protein>
    <recommendedName>
        <fullName evidence="4">DNA-binding beta-propeller fold protein YncE</fullName>
    </recommendedName>
</protein>
<gene>
    <name evidence="2" type="ORF">EV686_104106</name>
</gene>
<dbReference type="Gene3D" id="2.130.10.10">
    <property type="entry name" value="YVTN repeat-like/Quinoprotein amine dehydrogenase"/>
    <property type="match status" value="1"/>
</dbReference>
<reference evidence="2 3" key="1">
    <citation type="submission" date="2019-03" db="EMBL/GenBank/DDBJ databases">
        <title>Genomic Encyclopedia of Type Strains, Phase IV (KMG-IV): sequencing the most valuable type-strain genomes for metagenomic binning, comparative biology and taxonomic classification.</title>
        <authorList>
            <person name="Goeker M."/>
        </authorList>
    </citation>
    <scope>NUCLEOTIDE SEQUENCE [LARGE SCALE GENOMIC DNA]</scope>
    <source>
        <strain evidence="2 3">DSM 100048</strain>
    </source>
</reference>
<sequence length="367" mass="39782">MSALHTFVIPAFIAAILTGHAPAHAQDPGLQSPEVRPAVQPYEITTEGALRRELARGVYQAVYSNTKKSLYIASAELAPDVNGGLIYRLDPSTLATTGLIHTDEKNFGLATDPDGDTLFVTHSLAGAASKIDLASGKVVGRIEFEERSADGSAYGPREILRDAATDTVYVGGVGDPGRIWVIDARDWVVRTSIPDAGKWVTGLLSDPRRNRLYAANGDGEVLVIDTRSHTIQQRWKPAGQEPALLLNLALDESGDRLFVTDHSKLKTVLAVDTRTGKLINRLPVGESLDILYQPGRNALYLSHRDRGMVSIVDATSFQVRKQYRLPPNPNSLLLSPEGDALFVTIKTPFTPDHFASGFGSIARIDLP</sequence>
<evidence type="ECO:0000256" key="1">
    <source>
        <dbReference type="SAM" id="SignalP"/>
    </source>
</evidence>
<dbReference type="PANTHER" id="PTHR47197">
    <property type="entry name" value="PROTEIN NIRF"/>
    <property type="match status" value="1"/>
</dbReference>
<dbReference type="Proteomes" id="UP000294692">
    <property type="component" value="Unassembled WGS sequence"/>
</dbReference>
<dbReference type="InterPro" id="IPR011048">
    <property type="entry name" value="Haem_d1_sf"/>
</dbReference>
<dbReference type="InterPro" id="IPR015943">
    <property type="entry name" value="WD40/YVTN_repeat-like_dom_sf"/>
</dbReference>
<dbReference type="PANTHER" id="PTHR47197:SF3">
    <property type="entry name" value="DIHYDRO-HEME D1 DEHYDROGENASE"/>
    <property type="match status" value="1"/>
</dbReference>
<feature type="chain" id="PRO_5020907551" description="DNA-binding beta-propeller fold protein YncE" evidence="1">
    <location>
        <begin position="26"/>
        <end position="367"/>
    </location>
</feature>
<dbReference type="OrthoDB" id="7258407at2"/>
<dbReference type="EMBL" id="SMBX01000004">
    <property type="protein sequence ID" value="TCU99008.1"/>
    <property type="molecule type" value="Genomic_DNA"/>
</dbReference>
<evidence type="ECO:0000313" key="2">
    <source>
        <dbReference type="EMBL" id="TCU99008.1"/>
    </source>
</evidence>
<organism evidence="2 3">
    <name type="scientific">Paracandidimonas soli</name>
    <dbReference type="NCBI Taxonomy" id="1917182"/>
    <lineage>
        <taxon>Bacteria</taxon>
        <taxon>Pseudomonadati</taxon>
        <taxon>Pseudomonadota</taxon>
        <taxon>Betaproteobacteria</taxon>
        <taxon>Burkholderiales</taxon>
        <taxon>Alcaligenaceae</taxon>
        <taxon>Paracandidimonas</taxon>
    </lineage>
</organism>
<dbReference type="RefSeq" id="WP_132476342.1">
    <property type="nucleotide sequence ID" value="NZ_JBHRVM010000001.1"/>
</dbReference>